<protein>
    <submittedName>
        <fullName evidence="1">Uncharacterized protein</fullName>
    </submittedName>
</protein>
<comment type="caution">
    <text evidence="1">The sequence shown here is derived from an EMBL/GenBank/DDBJ whole genome shotgun (WGS) entry which is preliminary data.</text>
</comment>
<proteinExistence type="predicted"/>
<reference evidence="1" key="1">
    <citation type="journal article" date="2022" name="bioRxiv">
        <title>Genomics of Preaxostyla Flagellates Illuminates Evolutionary Transitions and the Path Towards Mitochondrial Loss.</title>
        <authorList>
            <person name="Novak L.V.F."/>
            <person name="Treitli S.C."/>
            <person name="Pyrih J."/>
            <person name="Halakuc P."/>
            <person name="Pipaliya S.V."/>
            <person name="Vacek V."/>
            <person name="Brzon O."/>
            <person name="Soukal P."/>
            <person name="Eme L."/>
            <person name="Dacks J.B."/>
            <person name="Karnkowska A."/>
            <person name="Elias M."/>
            <person name="Hampl V."/>
        </authorList>
    </citation>
    <scope>NUCLEOTIDE SEQUENCE</scope>
    <source>
        <strain evidence="1">RCP-MX</strain>
    </source>
</reference>
<sequence>MFAEVRAGLYLWGGDTELAGALCDAVALFAYVSDFETLFPRRRSKLAGGQIDAWPRGCIKACRTIGLFSAKSTHPGLGPGPCGLALMASQAISLAALTSACHALTELAQRRSCLRSLARRTRAPYLGFMDCRCGGK</sequence>
<evidence type="ECO:0000313" key="2">
    <source>
        <dbReference type="Proteomes" id="UP001141327"/>
    </source>
</evidence>
<organism evidence="1 2">
    <name type="scientific">Paratrimastix pyriformis</name>
    <dbReference type="NCBI Taxonomy" id="342808"/>
    <lineage>
        <taxon>Eukaryota</taxon>
        <taxon>Metamonada</taxon>
        <taxon>Preaxostyla</taxon>
        <taxon>Paratrimastigidae</taxon>
        <taxon>Paratrimastix</taxon>
    </lineage>
</organism>
<accession>A0ABQ8UI91</accession>
<evidence type="ECO:0000313" key="1">
    <source>
        <dbReference type="EMBL" id="KAJ4457908.1"/>
    </source>
</evidence>
<dbReference type="EMBL" id="JAPMOS010000037">
    <property type="protein sequence ID" value="KAJ4457908.1"/>
    <property type="molecule type" value="Genomic_DNA"/>
</dbReference>
<gene>
    <name evidence="1" type="ORF">PAPYR_6424</name>
</gene>
<keyword evidence="2" id="KW-1185">Reference proteome</keyword>
<name>A0ABQ8UI91_9EUKA</name>
<dbReference type="Proteomes" id="UP001141327">
    <property type="component" value="Unassembled WGS sequence"/>
</dbReference>